<evidence type="ECO:0000256" key="2">
    <source>
        <dbReference type="SAM" id="Phobius"/>
    </source>
</evidence>
<protein>
    <submittedName>
        <fullName evidence="3">Uncharacterized protein</fullName>
    </submittedName>
</protein>
<accession>L1NI51</accession>
<dbReference type="HOGENOM" id="CLU_2918746_0_0_10"/>
<feature type="region of interest" description="Disordered" evidence="1">
    <location>
        <begin position="40"/>
        <end position="61"/>
    </location>
</feature>
<reference evidence="3 4" key="1">
    <citation type="submission" date="2012-05" db="EMBL/GenBank/DDBJ databases">
        <authorList>
            <person name="Weinstock G."/>
            <person name="Sodergren E."/>
            <person name="Lobos E.A."/>
            <person name="Fulton L."/>
            <person name="Fulton R."/>
            <person name="Courtney L."/>
            <person name="Fronick C."/>
            <person name="O'Laughlin M."/>
            <person name="Godfrey J."/>
            <person name="Wilson R.M."/>
            <person name="Miner T."/>
            <person name="Farmer C."/>
            <person name="Delehaunty K."/>
            <person name="Cordes M."/>
            <person name="Minx P."/>
            <person name="Tomlinson C."/>
            <person name="Chen J."/>
            <person name="Wollam A."/>
            <person name="Pepin K.H."/>
            <person name="Bhonagiri V."/>
            <person name="Zhang X."/>
            <person name="Suruliraj S."/>
            <person name="Warren W."/>
            <person name="Mitreva M."/>
            <person name="Mardis E.R."/>
            <person name="Wilson R.K."/>
        </authorList>
    </citation>
    <scope>NUCLEOTIDE SEQUENCE [LARGE SCALE GENOMIC DNA]</scope>
    <source>
        <strain evidence="3 4">F0037</strain>
    </source>
</reference>
<sequence length="61" mass="6639">MPISYPLSHSLTSPLFHLFTLCFLNLSTSGNGVMNLTISRTLSPSNKGNKNTETTCFNTTS</sequence>
<keyword evidence="2" id="KW-0812">Transmembrane</keyword>
<dbReference type="AlphaFoldDB" id="L1NI51"/>
<name>L1NI51_9PORP</name>
<evidence type="ECO:0000256" key="1">
    <source>
        <dbReference type="SAM" id="MobiDB-lite"/>
    </source>
</evidence>
<proteinExistence type="predicted"/>
<evidence type="ECO:0000313" key="3">
    <source>
        <dbReference type="EMBL" id="EKY03058.1"/>
    </source>
</evidence>
<feature type="transmembrane region" description="Helical" evidence="2">
    <location>
        <begin position="15"/>
        <end position="38"/>
    </location>
</feature>
<keyword evidence="2" id="KW-1133">Transmembrane helix</keyword>
<evidence type="ECO:0000313" key="4">
    <source>
        <dbReference type="Proteomes" id="UP000010408"/>
    </source>
</evidence>
<dbReference type="Proteomes" id="UP000010408">
    <property type="component" value="Unassembled WGS sequence"/>
</dbReference>
<gene>
    <name evidence="3" type="ORF">HMPREF9134_00160</name>
</gene>
<organism evidence="3 4">
    <name type="scientific">Porphyromonas catoniae F0037</name>
    <dbReference type="NCBI Taxonomy" id="1127696"/>
    <lineage>
        <taxon>Bacteria</taxon>
        <taxon>Pseudomonadati</taxon>
        <taxon>Bacteroidota</taxon>
        <taxon>Bacteroidia</taxon>
        <taxon>Bacteroidales</taxon>
        <taxon>Porphyromonadaceae</taxon>
        <taxon>Porphyromonas</taxon>
    </lineage>
</organism>
<keyword evidence="2" id="KW-0472">Membrane</keyword>
<dbReference type="EMBL" id="AMEQ01000005">
    <property type="protein sequence ID" value="EKY03058.1"/>
    <property type="molecule type" value="Genomic_DNA"/>
</dbReference>
<comment type="caution">
    <text evidence="3">The sequence shown here is derived from an EMBL/GenBank/DDBJ whole genome shotgun (WGS) entry which is preliminary data.</text>
</comment>